<evidence type="ECO:0000256" key="1">
    <source>
        <dbReference type="SAM" id="MobiDB-lite"/>
    </source>
</evidence>
<dbReference type="EMBL" id="NCSJ02000028">
    <property type="protein sequence ID" value="RFU33936.1"/>
    <property type="molecule type" value="Genomic_DNA"/>
</dbReference>
<comment type="caution">
    <text evidence="2">The sequence shown here is derived from an EMBL/GenBank/DDBJ whole genome shotgun (WGS) entry which is preliminary data.</text>
</comment>
<feature type="non-terminal residue" evidence="2">
    <location>
        <position position="1"/>
    </location>
</feature>
<accession>A0A3E2HKL9</accession>
<dbReference type="AlphaFoldDB" id="A0A3E2HKL9"/>
<feature type="region of interest" description="Disordered" evidence="1">
    <location>
        <begin position="1"/>
        <end position="20"/>
    </location>
</feature>
<proteinExistence type="predicted"/>
<evidence type="ECO:0000313" key="3">
    <source>
        <dbReference type="Proteomes" id="UP000258309"/>
    </source>
</evidence>
<feature type="non-terminal residue" evidence="2">
    <location>
        <position position="155"/>
    </location>
</feature>
<evidence type="ECO:0000313" key="2">
    <source>
        <dbReference type="EMBL" id="RFU33936.1"/>
    </source>
</evidence>
<gene>
    <name evidence="2" type="ORF">B7463_g2410</name>
</gene>
<dbReference type="Proteomes" id="UP000258309">
    <property type="component" value="Unassembled WGS sequence"/>
</dbReference>
<feature type="compositionally biased region" description="Polar residues" evidence="1">
    <location>
        <begin position="1"/>
        <end position="10"/>
    </location>
</feature>
<sequence length="155" mass="16516">MSGTLPLSSRSGEDAHSPTNALDHACMTAALGLSDVSVLVPKISTSQNEVTIRKGFPIDDLRHGPDARNETVRKLERRPDWDAAMALGGSGDALASASGRPFEAPRPPRLPRIVQQSSTPTVCSYSGRHLDQTSGTVALHKRGVIDFAKLMFLAA</sequence>
<protein>
    <submittedName>
        <fullName evidence="2">Uncharacterized protein</fullName>
    </submittedName>
</protein>
<organism evidence="2 3">
    <name type="scientific">Scytalidium lignicola</name>
    <name type="common">Hyphomycete</name>
    <dbReference type="NCBI Taxonomy" id="5539"/>
    <lineage>
        <taxon>Eukaryota</taxon>
        <taxon>Fungi</taxon>
        <taxon>Dikarya</taxon>
        <taxon>Ascomycota</taxon>
        <taxon>Pezizomycotina</taxon>
        <taxon>Leotiomycetes</taxon>
        <taxon>Leotiomycetes incertae sedis</taxon>
        <taxon>Scytalidium</taxon>
    </lineage>
</organism>
<name>A0A3E2HKL9_SCYLI</name>
<reference evidence="2 3" key="1">
    <citation type="submission" date="2018-05" db="EMBL/GenBank/DDBJ databases">
        <title>Draft genome sequence of Scytalidium lignicola DSM 105466, a ubiquitous saprotrophic fungus.</title>
        <authorList>
            <person name="Buettner E."/>
            <person name="Gebauer A.M."/>
            <person name="Hofrichter M."/>
            <person name="Liers C."/>
            <person name="Kellner H."/>
        </authorList>
    </citation>
    <scope>NUCLEOTIDE SEQUENCE [LARGE SCALE GENOMIC DNA]</scope>
    <source>
        <strain evidence="2 3">DSM 105466</strain>
    </source>
</reference>
<keyword evidence="3" id="KW-1185">Reference proteome</keyword>